<feature type="domain" description="AMP-dependent synthetase/ligase" evidence="4">
    <location>
        <begin position="4"/>
        <end position="168"/>
    </location>
</feature>
<dbReference type="GO" id="GO:0016020">
    <property type="term" value="C:membrane"/>
    <property type="evidence" value="ECO:0007669"/>
    <property type="project" value="TreeGrafter"/>
</dbReference>
<keyword evidence="1" id="KW-0436">Ligase</keyword>
<accession>A0A4S2M121</accession>
<keyword evidence="2" id="KW-0443">Lipid metabolism</keyword>
<dbReference type="EC" id="6.2.1.3" evidence="3"/>
<dbReference type="SUPFAM" id="SSF56801">
    <property type="entry name" value="Acetyl-CoA synthetase-like"/>
    <property type="match status" value="1"/>
</dbReference>
<dbReference type="EMBL" id="SJOL01005710">
    <property type="protein sequence ID" value="TGZ69913.1"/>
    <property type="molecule type" value="Genomic_DNA"/>
</dbReference>
<gene>
    <name evidence="5" type="ORF">CRM22_003467</name>
</gene>
<evidence type="ECO:0000256" key="3">
    <source>
        <dbReference type="ARBA" id="ARBA00026121"/>
    </source>
</evidence>
<dbReference type="OrthoDB" id="1700726at2759"/>
<keyword evidence="6" id="KW-1185">Reference proteome</keyword>
<organism evidence="5 6">
    <name type="scientific">Opisthorchis felineus</name>
    <dbReference type="NCBI Taxonomy" id="147828"/>
    <lineage>
        <taxon>Eukaryota</taxon>
        <taxon>Metazoa</taxon>
        <taxon>Spiralia</taxon>
        <taxon>Lophotrochozoa</taxon>
        <taxon>Platyhelminthes</taxon>
        <taxon>Trematoda</taxon>
        <taxon>Digenea</taxon>
        <taxon>Opisthorchiida</taxon>
        <taxon>Opisthorchiata</taxon>
        <taxon>Opisthorchiidae</taxon>
        <taxon>Opisthorchis</taxon>
    </lineage>
</organism>
<dbReference type="PANTHER" id="PTHR43272:SF107">
    <property type="entry name" value="LONG-CHAIN-FATTY-ACID--COA LIGASE 5"/>
    <property type="match status" value="1"/>
</dbReference>
<dbReference type="GO" id="GO:0005783">
    <property type="term" value="C:endoplasmic reticulum"/>
    <property type="evidence" value="ECO:0007669"/>
    <property type="project" value="TreeGrafter"/>
</dbReference>
<dbReference type="Pfam" id="PF00501">
    <property type="entry name" value="AMP-binding"/>
    <property type="match status" value="1"/>
</dbReference>
<evidence type="ECO:0000256" key="2">
    <source>
        <dbReference type="ARBA" id="ARBA00022832"/>
    </source>
</evidence>
<evidence type="ECO:0000313" key="6">
    <source>
        <dbReference type="Proteomes" id="UP000308267"/>
    </source>
</evidence>
<dbReference type="PANTHER" id="PTHR43272">
    <property type="entry name" value="LONG-CHAIN-FATTY-ACID--COA LIGASE"/>
    <property type="match status" value="1"/>
</dbReference>
<protein>
    <recommendedName>
        <fullName evidence="3">long-chain-fatty-acid--CoA ligase</fullName>
        <ecNumber evidence="3">6.2.1.3</ecNumber>
    </recommendedName>
</protein>
<name>A0A4S2M121_OPIFE</name>
<proteinExistence type="predicted"/>
<dbReference type="Gene3D" id="3.40.50.12780">
    <property type="entry name" value="N-terminal domain of ligase-like"/>
    <property type="match status" value="1"/>
</dbReference>
<sequence length="344" mass="38505">MAESLMFGSQIAFLTTDFTRLLDDYEYYRPTLLGLVPRVLSRMHAAVMEKVNTSKLKARLFERAVKSKLEEQKRGIFKQCGILDFLCFRPIRNRLGGRVRGIVCGGAPLQPEVLRFARSVFSCPVVEVYGATESGGVITMTLPTDITGGQAGCVVPDMKIKLIDVPSMGFTVKRDGIGENGTLQIVDRCKNIFKLSQGEYVAPEKVEQVYALCPLLQNMYVDGSSLYSYTVAVVVPNFEKIQQIFPELFDELLRNNNGIEGDSKKYFAEACWQKKLTKLILNDLNKHGAENGLKGFEQVRDLHLSPEPFSIENGLLTPTMKFARPQIRKHFAAQIQALYTTGNS</sequence>
<dbReference type="Proteomes" id="UP000308267">
    <property type="component" value="Unassembled WGS sequence"/>
</dbReference>
<dbReference type="GO" id="GO:0004467">
    <property type="term" value="F:long-chain fatty acid-CoA ligase activity"/>
    <property type="evidence" value="ECO:0007669"/>
    <property type="project" value="UniProtKB-EC"/>
</dbReference>
<dbReference type="InterPro" id="IPR042099">
    <property type="entry name" value="ANL_N_sf"/>
</dbReference>
<dbReference type="AlphaFoldDB" id="A0A4S2M121"/>
<evidence type="ECO:0000259" key="4">
    <source>
        <dbReference type="Pfam" id="PF00501"/>
    </source>
</evidence>
<dbReference type="InterPro" id="IPR000873">
    <property type="entry name" value="AMP-dep_synth/lig_dom"/>
</dbReference>
<reference evidence="5 6" key="1">
    <citation type="journal article" date="2019" name="BMC Genomics">
        <title>New insights from Opisthorchis felineus genome: update on genomics of the epidemiologically important liver flukes.</title>
        <authorList>
            <person name="Ershov N.I."/>
            <person name="Mordvinov V.A."/>
            <person name="Prokhortchouk E.B."/>
            <person name="Pakharukova M.Y."/>
            <person name="Gunbin K.V."/>
            <person name="Ustyantsev K."/>
            <person name="Genaev M.A."/>
            <person name="Blinov A.G."/>
            <person name="Mazur A."/>
            <person name="Boulygina E."/>
            <person name="Tsygankova S."/>
            <person name="Khrameeva E."/>
            <person name="Chekanov N."/>
            <person name="Fan G."/>
            <person name="Xiao A."/>
            <person name="Zhang H."/>
            <person name="Xu X."/>
            <person name="Yang H."/>
            <person name="Solovyev V."/>
            <person name="Lee S.M."/>
            <person name="Liu X."/>
            <person name="Afonnikov D.A."/>
            <person name="Skryabin K.G."/>
        </authorList>
    </citation>
    <scope>NUCLEOTIDE SEQUENCE [LARGE SCALE GENOMIC DNA]</scope>
    <source>
        <strain evidence="5">AK-0245</strain>
        <tissue evidence="5">Whole organism</tissue>
    </source>
</reference>
<dbReference type="STRING" id="147828.A0A4S2M121"/>
<comment type="caution">
    <text evidence="5">The sequence shown here is derived from an EMBL/GenBank/DDBJ whole genome shotgun (WGS) entry which is preliminary data.</text>
</comment>
<evidence type="ECO:0000256" key="1">
    <source>
        <dbReference type="ARBA" id="ARBA00022598"/>
    </source>
</evidence>
<keyword evidence="2" id="KW-0276">Fatty acid metabolism</keyword>
<evidence type="ECO:0000313" key="5">
    <source>
        <dbReference type="EMBL" id="TGZ69913.1"/>
    </source>
</evidence>